<proteinExistence type="predicted"/>
<evidence type="ECO:0000256" key="1">
    <source>
        <dbReference type="SAM" id="MobiDB-lite"/>
    </source>
</evidence>
<dbReference type="AlphaFoldDB" id="A0ABD2CQ19"/>
<name>A0ABD2CQ19_VESMC</name>
<evidence type="ECO:0000313" key="3">
    <source>
        <dbReference type="Proteomes" id="UP001607303"/>
    </source>
</evidence>
<keyword evidence="3" id="KW-1185">Reference proteome</keyword>
<gene>
    <name evidence="2" type="ORF">V1477_005254</name>
</gene>
<accession>A0ABD2CQ19</accession>
<sequence length="94" mass="10781">MEGERSETRKNNVCENSEVIENSVFGLPIWSLPLVSSQLLGNLEGKYLSSSGRTKERNEEERSPSWDKDNVRTSELDQTKVYRLRKCVALSVEF</sequence>
<comment type="caution">
    <text evidence="2">The sequence shown here is derived from an EMBL/GenBank/DDBJ whole genome shotgun (WGS) entry which is preliminary data.</text>
</comment>
<organism evidence="2 3">
    <name type="scientific">Vespula maculifrons</name>
    <name type="common">Eastern yellow jacket</name>
    <name type="synonym">Wasp</name>
    <dbReference type="NCBI Taxonomy" id="7453"/>
    <lineage>
        <taxon>Eukaryota</taxon>
        <taxon>Metazoa</taxon>
        <taxon>Ecdysozoa</taxon>
        <taxon>Arthropoda</taxon>
        <taxon>Hexapoda</taxon>
        <taxon>Insecta</taxon>
        <taxon>Pterygota</taxon>
        <taxon>Neoptera</taxon>
        <taxon>Endopterygota</taxon>
        <taxon>Hymenoptera</taxon>
        <taxon>Apocrita</taxon>
        <taxon>Aculeata</taxon>
        <taxon>Vespoidea</taxon>
        <taxon>Vespidae</taxon>
        <taxon>Vespinae</taxon>
        <taxon>Vespula</taxon>
    </lineage>
</organism>
<protein>
    <submittedName>
        <fullName evidence="2">Uncharacterized protein</fullName>
    </submittedName>
</protein>
<feature type="region of interest" description="Disordered" evidence="1">
    <location>
        <begin position="49"/>
        <end position="71"/>
    </location>
</feature>
<dbReference type="Proteomes" id="UP001607303">
    <property type="component" value="Unassembled WGS sequence"/>
</dbReference>
<reference evidence="2 3" key="1">
    <citation type="journal article" date="2024" name="Ann. Entomol. Soc. Am.">
        <title>Genomic analyses of the southern and eastern yellowjacket wasps (Hymenoptera: Vespidae) reveal evolutionary signatures of social life.</title>
        <authorList>
            <person name="Catto M.A."/>
            <person name="Caine P.B."/>
            <person name="Orr S.E."/>
            <person name="Hunt B.G."/>
            <person name="Goodisman M.A.D."/>
        </authorList>
    </citation>
    <scope>NUCLEOTIDE SEQUENCE [LARGE SCALE GENOMIC DNA]</scope>
    <source>
        <strain evidence="2">232</strain>
        <tissue evidence="2">Head and thorax</tissue>
    </source>
</reference>
<dbReference type="EMBL" id="JAYRBN010000037">
    <property type="protein sequence ID" value="KAL2746884.1"/>
    <property type="molecule type" value="Genomic_DNA"/>
</dbReference>
<feature type="compositionally biased region" description="Basic and acidic residues" evidence="1">
    <location>
        <begin position="53"/>
        <end position="71"/>
    </location>
</feature>
<evidence type="ECO:0000313" key="2">
    <source>
        <dbReference type="EMBL" id="KAL2746884.1"/>
    </source>
</evidence>